<dbReference type="InterPro" id="IPR015915">
    <property type="entry name" value="Kelch-typ_b-propeller"/>
</dbReference>
<dbReference type="InterPro" id="IPR052456">
    <property type="entry name" value="CTLH_complex_component"/>
</dbReference>
<gene>
    <name evidence="3" type="ORF">PPACK8108_LOCUS23091</name>
</gene>
<dbReference type="SUPFAM" id="SSF117281">
    <property type="entry name" value="Kelch motif"/>
    <property type="match status" value="1"/>
</dbReference>
<evidence type="ECO:0000313" key="4">
    <source>
        <dbReference type="Proteomes" id="UP001153365"/>
    </source>
</evidence>
<dbReference type="Gene3D" id="2.120.10.80">
    <property type="entry name" value="Kelch-type beta propeller"/>
    <property type="match status" value="3"/>
</dbReference>
<evidence type="ECO:0000313" key="3">
    <source>
        <dbReference type="EMBL" id="CAH7688170.1"/>
    </source>
</evidence>
<comment type="caution">
    <text evidence="3">The sequence shown here is derived from an EMBL/GenBank/DDBJ whole genome shotgun (WGS) entry which is preliminary data.</text>
</comment>
<keyword evidence="4" id="KW-1185">Reference proteome</keyword>
<name>A0AAV0BLJ1_PHAPC</name>
<keyword evidence="1" id="KW-0677">Repeat</keyword>
<dbReference type="Gene3D" id="2.60.120.260">
    <property type="entry name" value="Galactose-binding domain-like"/>
    <property type="match status" value="1"/>
</dbReference>
<dbReference type="Pfam" id="PF06588">
    <property type="entry name" value="Muskelin_N"/>
    <property type="match status" value="1"/>
</dbReference>
<protein>
    <submittedName>
        <fullName evidence="3">Muskelin N-terminus-domain-containing protein</fullName>
    </submittedName>
</protein>
<reference evidence="3" key="1">
    <citation type="submission" date="2022-06" db="EMBL/GenBank/DDBJ databases">
        <authorList>
            <consortium name="SYNGENTA / RWTH Aachen University"/>
        </authorList>
    </citation>
    <scope>NUCLEOTIDE SEQUENCE</scope>
</reference>
<dbReference type="Proteomes" id="UP001153365">
    <property type="component" value="Unassembled WGS sequence"/>
</dbReference>
<dbReference type="PANTHER" id="PTHR15526:SF5">
    <property type="entry name" value="MUSKELIN"/>
    <property type="match status" value="1"/>
</dbReference>
<evidence type="ECO:0000259" key="2">
    <source>
        <dbReference type="Pfam" id="PF06588"/>
    </source>
</evidence>
<dbReference type="GO" id="GO:0005737">
    <property type="term" value="C:cytoplasm"/>
    <property type="evidence" value="ECO:0007669"/>
    <property type="project" value="TreeGrafter"/>
</dbReference>
<dbReference type="InterPro" id="IPR010565">
    <property type="entry name" value="Muskelin_N"/>
</dbReference>
<organism evidence="3 4">
    <name type="scientific">Phakopsora pachyrhizi</name>
    <name type="common">Asian soybean rust disease fungus</name>
    <dbReference type="NCBI Taxonomy" id="170000"/>
    <lineage>
        <taxon>Eukaryota</taxon>
        <taxon>Fungi</taxon>
        <taxon>Dikarya</taxon>
        <taxon>Basidiomycota</taxon>
        <taxon>Pucciniomycotina</taxon>
        <taxon>Pucciniomycetes</taxon>
        <taxon>Pucciniales</taxon>
        <taxon>Phakopsoraceae</taxon>
        <taxon>Phakopsora</taxon>
    </lineage>
</organism>
<evidence type="ECO:0000256" key="1">
    <source>
        <dbReference type="ARBA" id="ARBA00022737"/>
    </source>
</evidence>
<dbReference type="EMBL" id="CALTRL010005959">
    <property type="protein sequence ID" value="CAH7688170.1"/>
    <property type="molecule type" value="Genomic_DNA"/>
</dbReference>
<sequence>MNMDVAAFENPHRLDYTIHSCSSCSPNYHPFNIIEDAPTEPSSRCKALASLTNPGQLPKKKEYIIIDLGKPCIVRSVTFGKFHRPHPCSVKLFRIWGSLAPGEGKGEHTSGPRMELLAQGELKNDPLPETVQLRWKNNIDTQAGIVVPIRYLKIEPLSAAGSNYNCSIWHISVKGHDEDYIVQPCLERYEKWKASAALRLCLKHLRRAGHMEAFQALIRTASNPQQSPTLIPPTSGLLLPHRSAYNTNGWANEAEQIVLQASSDGLFDDWARAQPPTLTCLQFGSQSEKCPEVPCPRGGHQMCIDSRRRKIWLFGGFDGLTDLADLWKTNETAQSRWELISRDVKKEKGPINRSCHKMVLDELTGDLYILGRYSERSRAYASKLDHTANDSALKAMKDGQVGLWECISCDTEASFSADGGPKLIFDHQMVLDSESRKIYVFGGKIIQSFQVFSGPISNQYSGLFEYDLKTRSWINVMSDPESGLPALSDAGQSSWIPSRMGHSLVLDKKRQCLWILAGERDSNYYSDLWKYNLRTRQSELVNIDYTYSGPGRSTIDVENDLVGTGPEAGFSQRTTFDAEADEWHMFCGLCRDRSHLDSTTKAGANSEIMSSEFWRWRISDGKWSKVVMMAEVDGMGAPPPRFAHQMVFDELTKYHYVFGGNPADNDNEPNRLGDFWRLKLIQPSREEALRKCFFALRRQHFIELCEEGKDAVGALAYLQNDLFSVTNHLDEQEARLFRACTSHLLTGPGSRSPLLEDDLEPENRGSEIKLRDQRTKLFENILNFFPPSMTEPEESLIDLIDVWGDRETFW</sequence>
<feature type="domain" description="Muskelin N-terminal" evidence="2">
    <location>
        <begin position="12"/>
        <end position="220"/>
    </location>
</feature>
<proteinExistence type="predicted"/>
<dbReference type="PANTHER" id="PTHR15526">
    <property type="entry name" value="MUSKELIN"/>
    <property type="match status" value="1"/>
</dbReference>
<accession>A0AAV0BLJ1</accession>
<dbReference type="AlphaFoldDB" id="A0AAV0BLJ1"/>